<accession>A0A8S1J2R9</accession>
<dbReference type="GO" id="GO:0032204">
    <property type="term" value="P:regulation of telomere maintenance"/>
    <property type="evidence" value="ECO:0007669"/>
    <property type="project" value="TreeGrafter"/>
</dbReference>
<dbReference type="EMBL" id="CAJHUC010001643">
    <property type="protein sequence ID" value="CAD7701841.1"/>
    <property type="molecule type" value="Genomic_DNA"/>
</dbReference>
<sequence length="524" mass="55691">MWPAYSSMWPPPPGHFHQMAPSQPPAPQAPASGWPEGQAAADAVYQQAADAASSSSQAQQAGWYYPQGGAQYTNTSLWSGVQQQQQQHQGSAYAVSECPPTGEYPPYGVKGWERFDPGLNAGEVAAQAPQPPPPAPPPPPPCVPPPPLPEEPGTDAQHGHPPPPPPPPPESTSGYPSSSAPLPGGVQSVGGQYWDPTRASQPWQSVASQGPQCHETQESWMEGHGLAAAQDARGRDVAGLGVGQLPQGYYGSMQTGGLANWHQDANQVQQSACPSGYAGPSVYPTDAAMAGWQQAMSVGHQNANAVDPCQLGAVYTVPGVAPQGYQAPKVPVPVTKVKIKTLLQKMAQAGRKPKKVAAILRGLPGSGKTEIARKLKEQALACGLEAPRIHSIDDYFMTEVETVVPAPESGRKGKQRKIMELQYVYEPEMKEVYQQSLIKAFCRTADEGRFSFIILDAPNIRNAEFKDCLAAGQVMCCEQCCTLTVTTGNIFVPCAGQGQIVKPADCPLLGPVLLSFPAFRLQQI</sequence>
<gene>
    <name evidence="2" type="ORF">OSTQU699_LOCUS7198</name>
</gene>
<feature type="region of interest" description="Disordered" evidence="1">
    <location>
        <begin position="11"/>
        <end position="59"/>
    </location>
</feature>
<protein>
    <submittedName>
        <fullName evidence="2">Uncharacterized protein</fullName>
    </submittedName>
</protein>
<proteinExistence type="predicted"/>
<evidence type="ECO:0000313" key="2">
    <source>
        <dbReference type="EMBL" id="CAD7701841.1"/>
    </source>
</evidence>
<dbReference type="Gene3D" id="3.40.50.300">
    <property type="entry name" value="P-loop containing nucleotide triphosphate hydrolases"/>
    <property type="match status" value="1"/>
</dbReference>
<dbReference type="Proteomes" id="UP000708148">
    <property type="component" value="Unassembled WGS sequence"/>
</dbReference>
<feature type="compositionally biased region" description="Pro residues" evidence="1">
    <location>
        <begin position="160"/>
        <end position="170"/>
    </location>
</feature>
<reference evidence="2" key="1">
    <citation type="submission" date="2020-12" db="EMBL/GenBank/DDBJ databases">
        <authorList>
            <person name="Iha C."/>
        </authorList>
    </citation>
    <scope>NUCLEOTIDE SEQUENCE</scope>
</reference>
<dbReference type="PANTHER" id="PTHR13413">
    <property type="entry name" value="YLP MOTIF CONTAINING PROTEIN NUCLEAR PROTEIN ZAP"/>
    <property type="match status" value="1"/>
</dbReference>
<dbReference type="InterPro" id="IPR026314">
    <property type="entry name" value="YLP_motif_con_p1"/>
</dbReference>
<feature type="region of interest" description="Disordered" evidence="1">
    <location>
        <begin position="90"/>
        <end position="217"/>
    </location>
</feature>
<feature type="compositionally biased region" description="Polar residues" evidence="1">
    <location>
        <begin position="198"/>
        <end position="211"/>
    </location>
</feature>
<organism evidence="2 3">
    <name type="scientific">Ostreobium quekettii</name>
    <dbReference type="NCBI Taxonomy" id="121088"/>
    <lineage>
        <taxon>Eukaryota</taxon>
        <taxon>Viridiplantae</taxon>
        <taxon>Chlorophyta</taxon>
        <taxon>core chlorophytes</taxon>
        <taxon>Ulvophyceae</taxon>
        <taxon>TCBD clade</taxon>
        <taxon>Bryopsidales</taxon>
        <taxon>Ostreobineae</taxon>
        <taxon>Ostreobiaceae</taxon>
        <taxon>Ostreobium</taxon>
    </lineage>
</organism>
<feature type="compositionally biased region" description="Low complexity" evidence="1">
    <location>
        <begin position="38"/>
        <end position="59"/>
    </location>
</feature>
<dbReference type="AlphaFoldDB" id="A0A8S1J2R9"/>
<dbReference type="InterPro" id="IPR027417">
    <property type="entry name" value="P-loop_NTPase"/>
</dbReference>
<dbReference type="SUPFAM" id="SSF52540">
    <property type="entry name" value="P-loop containing nucleoside triphosphate hydrolases"/>
    <property type="match status" value="1"/>
</dbReference>
<dbReference type="OrthoDB" id="513595at2759"/>
<comment type="caution">
    <text evidence="2">The sequence shown here is derived from an EMBL/GenBank/DDBJ whole genome shotgun (WGS) entry which is preliminary data.</text>
</comment>
<keyword evidence="3" id="KW-1185">Reference proteome</keyword>
<dbReference type="PANTHER" id="PTHR13413:SF0">
    <property type="entry name" value="YLP MOTIF-CONTAINING PROTEIN 1"/>
    <property type="match status" value="1"/>
</dbReference>
<dbReference type="GO" id="GO:0005634">
    <property type="term" value="C:nucleus"/>
    <property type="evidence" value="ECO:0007669"/>
    <property type="project" value="InterPro"/>
</dbReference>
<evidence type="ECO:0000256" key="1">
    <source>
        <dbReference type="SAM" id="MobiDB-lite"/>
    </source>
</evidence>
<feature type="compositionally biased region" description="Pro residues" evidence="1">
    <location>
        <begin position="129"/>
        <end position="150"/>
    </location>
</feature>
<evidence type="ECO:0000313" key="3">
    <source>
        <dbReference type="Proteomes" id="UP000708148"/>
    </source>
</evidence>
<name>A0A8S1J2R9_9CHLO</name>
<feature type="compositionally biased region" description="Low complexity" evidence="1">
    <location>
        <begin position="171"/>
        <end position="181"/>
    </location>
</feature>